<dbReference type="GeneID" id="77222009"/>
<dbReference type="GO" id="GO:0005829">
    <property type="term" value="C:cytosol"/>
    <property type="evidence" value="ECO:0007669"/>
    <property type="project" value="TreeGrafter"/>
</dbReference>
<dbReference type="CDD" id="cd00383">
    <property type="entry name" value="trans_reg_C"/>
    <property type="match status" value="1"/>
</dbReference>
<dbReference type="Gene3D" id="6.10.250.690">
    <property type="match status" value="1"/>
</dbReference>
<evidence type="ECO:0000256" key="5">
    <source>
        <dbReference type="ARBA" id="ARBA00023015"/>
    </source>
</evidence>
<keyword evidence="9" id="KW-1185">Reference proteome</keyword>
<dbReference type="Gene3D" id="1.10.10.10">
    <property type="entry name" value="Winged helix-like DNA-binding domain superfamily/Winged helix DNA-binding domain"/>
    <property type="match status" value="1"/>
</dbReference>
<dbReference type="PROSITE" id="PS50110">
    <property type="entry name" value="RESPONSE_REGULATORY"/>
    <property type="match status" value="1"/>
</dbReference>
<keyword evidence="4" id="KW-0902">Two-component regulatory system</keyword>
<dbReference type="GO" id="GO:0000156">
    <property type="term" value="F:phosphorelay response regulator activity"/>
    <property type="evidence" value="ECO:0007669"/>
    <property type="project" value="TreeGrafter"/>
</dbReference>
<dbReference type="GO" id="GO:0006355">
    <property type="term" value="P:regulation of DNA-templated transcription"/>
    <property type="evidence" value="ECO:0007669"/>
    <property type="project" value="InterPro"/>
</dbReference>
<evidence type="ECO:0000256" key="3">
    <source>
        <dbReference type="ARBA" id="ARBA00022553"/>
    </source>
</evidence>
<accession>A0A2R3IPH1</accession>
<dbReference type="GO" id="GO:0000976">
    <property type="term" value="F:transcription cis-regulatory region binding"/>
    <property type="evidence" value="ECO:0007669"/>
    <property type="project" value="TreeGrafter"/>
</dbReference>
<dbReference type="Pfam" id="PF00072">
    <property type="entry name" value="Response_reg"/>
    <property type="match status" value="1"/>
</dbReference>
<evidence type="ECO:0000313" key="8">
    <source>
        <dbReference type="EMBL" id="AVK03820.1"/>
    </source>
</evidence>
<keyword evidence="6" id="KW-0238">DNA-binding</keyword>
<dbReference type="InterPro" id="IPR036388">
    <property type="entry name" value="WH-like_DNA-bd_sf"/>
</dbReference>
<evidence type="ECO:0000256" key="7">
    <source>
        <dbReference type="ARBA" id="ARBA00023163"/>
    </source>
</evidence>
<dbReference type="SMART" id="SM00448">
    <property type="entry name" value="REC"/>
    <property type="match status" value="1"/>
</dbReference>
<dbReference type="InterPro" id="IPR039420">
    <property type="entry name" value="WalR-like"/>
</dbReference>
<dbReference type="InterPro" id="IPR001789">
    <property type="entry name" value="Sig_transdc_resp-reg_receiver"/>
</dbReference>
<keyword evidence="3" id="KW-0597">Phosphoprotein</keyword>
<dbReference type="SMART" id="SM00862">
    <property type="entry name" value="Trans_reg_C"/>
    <property type="match status" value="1"/>
</dbReference>
<keyword evidence="2" id="KW-0963">Cytoplasm</keyword>
<gene>
    <name evidence="8" type="ORF">CSB93_5268</name>
</gene>
<dbReference type="Gene3D" id="3.40.50.2300">
    <property type="match status" value="1"/>
</dbReference>
<reference evidence="8 9" key="1">
    <citation type="submission" date="2018-02" db="EMBL/GenBank/DDBJ databases">
        <title>FDA/CDC Antimicrobial Resistant Isolate Bank Genome Sequencing.</title>
        <authorList>
            <person name="Benahmed F.H."/>
            <person name="Lutgring J.D."/>
            <person name="Yoo B."/>
            <person name="Machado M."/>
            <person name="Brown A."/>
            <person name="McAllister G."/>
            <person name="Perry A."/>
            <person name="Halpin A.L."/>
            <person name="Vavikolanu K."/>
            <person name="Ott S."/>
            <person name="Zhao X."/>
            <person name="Tallon L.J."/>
            <person name="Sadzewicz L."/>
            <person name="Aluvathingal J."/>
            <person name="Nadendla S."/>
            <person name="Voskania-kordi A."/>
            <person name="Simonyan V."/>
            <person name="Patel J."/>
            <person name="Shawar R.M."/>
        </authorList>
    </citation>
    <scope>NUCLEOTIDE SEQUENCE [LARGE SCALE GENOMIC DNA]</scope>
    <source>
        <strain evidence="8 9">AR_0356</strain>
    </source>
</reference>
<dbReference type="InterPro" id="IPR001867">
    <property type="entry name" value="OmpR/PhoB-type_DNA-bd"/>
</dbReference>
<protein>
    <submittedName>
        <fullName evidence="8">Transcriptional regulatory, C terminal family protein</fullName>
    </submittedName>
</protein>
<dbReference type="RefSeq" id="WP_052178060.1">
    <property type="nucleotide sequence ID" value="NZ_CP020560.1"/>
</dbReference>
<dbReference type="GO" id="GO:0032993">
    <property type="term" value="C:protein-DNA complex"/>
    <property type="evidence" value="ECO:0007669"/>
    <property type="project" value="TreeGrafter"/>
</dbReference>
<organism evidence="8 9">
    <name type="scientific">Pseudomonas paraeruginosa</name>
    <dbReference type="NCBI Taxonomy" id="2994495"/>
    <lineage>
        <taxon>Bacteria</taxon>
        <taxon>Pseudomonadati</taxon>
        <taxon>Pseudomonadota</taxon>
        <taxon>Gammaproteobacteria</taxon>
        <taxon>Pseudomonadales</taxon>
        <taxon>Pseudomonadaceae</taxon>
        <taxon>Pseudomonas</taxon>
    </lineage>
</organism>
<dbReference type="PANTHER" id="PTHR48111:SF39">
    <property type="entry name" value="TRANSCRIPTIONAL REGULATORY PROTEIN CPXR"/>
    <property type="match status" value="1"/>
</dbReference>
<keyword evidence="5" id="KW-0805">Transcription regulation</keyword>
<evidence type="ECO:0000256" key="4">
    <source>
        <dbReference type="ARBA" id="ARBA00023012"/>
    </source>
</evidence>
<evidence type="ECO:0000256" key="6">
    <source>
        <dbReference type="ARBA" id="ARBA00023125"/>
    </source>
</evidence>
<dbReference type="SUPFAM" id="SSF52172">
    <property type="entry name" value="CheY-like"/>
    <property type="match status" value="1"/>
</dbReference>
<dbReference type="Proteomes" id="UP000238390">
    <property type="component" value="Chromosome"/>
</dbReference>
<dbReference type="Pfam" id="PF00486">
    <property type="entry name" value="Trans_reg_C"/>
    <property type="match status" value="1"/>
</dbReference>
<name>A0A2R3IPH1_9PSED</name>
<comment type="subcellular location">
    <subcellularLocation>
        <location evidence="1">Cytoplasm</location>
    </subcellularLocation>
</comment>
<sequence>MNHSHTTLPAPAPRLLLVEDDPRLREDLDAHFRQRGFHVTVCGDGSHGLEAAGREAFDLVLLDIMLPGLDGLALLESLRREQATPVMLMSALGAEQDRISGFTRGADDYLPKPFSLAELDARTDALLRRVRLDRQPPAPRQDTRLAFDEQAREVFHEGLPAGLTPSEYRLLAILREHAGEALSKPFLYRSVLHRNYTRLDRGLDVHICNLRRKLAAIAVRHLQIQAVRGQGYLLVETERP</sequence>
<evidence type="ECO:0000256" key="1">
    <source>
        <dbReference type="ARBA" id="ARBA00004496"/>
    </source>
</evidence>
<proteinExistence type="predicted"/>
<evidence type="ECO:0000256" key="2">
    <source>
        <dbReference type="ARBA" id="ARBA00022490"/>
    </source>
</evidence>
<dbReference type="InterPro" id="IPR011006">
    <property type="entry name" value="CheY-like_superfamily"/>
</dbReference>
<dbReference type="PANTHER" id="PTHR48111">
    <property type="entry name" value="REGULATOR OF RPOS"/>
    <property type="match status" value="1"/>
</dbReference>
<dbReference type="AlphaFoldDB" id="A0A2R3IPH1"/>
<dbReference type="EMBL" id="CP027169">
    <property type="protein sequence ID" value="AVK03820.1"/>
    <property type="molecule type" value="Genomic_DNA"/>
</dbReference>
<dbReference type="PROSITE" id="PS51755">
    <property type="entry name" value="OMPR_PHOB"/>
    <property type="match status" value="1"/>
</dbReference>
<keyword evidence="7" id="KW-0804">Transcription</keyword>
<evidence type="ECO:0000313" key="9">
    <source>
        <dbReference type="Proteomes" id="UP000238390"/>
    </source>
</evidence>
<dbReference type="CDD" id="cd17625">
    <property type="entry name" value="REC_OmpR_DrrD-like"/>
    <property type="match status" value="1"/>
</dbReference>